<organism evidence="11 12">
    <name type="scientific">Geodermatophilus sabuli</name>
    <dbReference type="NCBI Taxonomy" id="1564158"/>
    <lineage>
        <taxon>Bacteria</taxon>
        <taxon>Bacillati</taxon>
        <taxon>Actinomycetota</taxon>
        <taxon>Actinomycetes</taxon>
        <taxon>Geodermatophilales</taxon>
        <taxon>Geodermatophilaceae</taxon>
        <taxon>Geodermatophilus</taxon>
    </lineage>
</organism>
<keyword evidence="6 10" id="KW-0407">Ion channel</keyword>
<keyword evidence="2 10" id="KW-1003">Cell membrane</keyword>
<evidence type="ECO:0000256" key="4">
    <source>
        <dbReference type="ARBA" id="ARBA00022989"/>
    </source>
</evidence>
<name>A0A285EEQ5_9ACTN</name>
<keyword evidence="10" id="KW-0479">Metal-binding</keyword>
<feature type="transmembrane region" description="Helical" evidence="10">
    <location>
        <begin position="72"/>
        <end position="94"/>
    </location>
</feature>
<protein>
    <recommendedName>
        <fullName evidence="10">Fluoride-specific ion channel FluC</fullName>
    </recommendedName>
</protein>
<sequence length="134" mass="13349">MGEDVRVAYLLAAVGGVLGALARWGVGTALPHSPAEWPWATLLVNLSGCLAMGVLLALLAAHSPEPAWVRPFLAVGVLGGYTTYSAFAVEAVGLGDAGRLGAAAGYVAASVVGSVLAVAAGARLVRAARDRPGS</sequence>
<keyword evidence="10" id="KW-0813">Transport</keyword>
<dbReference type="PANTHER" id="PTHR28259:SF1">
    <property type="entry name" value="FLUORIDE EXPORT PROTEIN 1-RELATED"/>
    <property type="match status" value="1"/>
</dbReference>
<dbReference type="HAMAP" id="MF_00454">
    <property type="entry name" value="FluC"/>
    <property type="match status" value="1"/>
</dbReference>
<dbReference type="GO" id="GO:0140114">
    <property type="term" value="P:cellular detoxification of fluoride"/>
    <property type="evidence" value="ECO:0007669"/>
    <property type="project" value="UniProtKB-UniRule"/>
</dbReference>
<dbReference type="GO" id="GO:0046872">
    <property type="term" value="F:metal ion binding"/>
    <property type="evidence" value="ECO:0007669"/>
    <property type="project" value="UniProtKB-KW"/>
</dbReference>
<feature type="transmembrane region" description="Helical" evidence="10">
    <location>
        <begin position="7"/>
        <end position="25"/>
    </location>
</feature>
<comment type="function">
    <text evidence="9 10">Fluoride-specific ion channel. Important for reducing fluoride concentration in the cell, thus reducing its toxicity.</text>
</comment>
<evidence type="ECO:0000256" key="3">
    <source>
        <dbReference type="ARBA" id="ARBA00022692"/>
    </source>
</evidence>
<evidence type="ECO:0000313" key="12">
    <source>
        <dbReference type="Proteomes" id="UP000219514"/>
    </source>
</evidence>
<evidence type="ECO:0000256" key="7">
    <source>
        <dbReference type="ARBA" id="ARBA00035120"/>
    </source>
</evidence>
<comment type="subcellular location">
    <subcellularLocation>
        <location evidence="1 10">Cell membrane</location>
        <topology evidence="1 10">Multi-pass membrane protein</topology>
    </subcellularLocation>
</comment>
<dbReference type="InterPro" id="IPR003691">
    <property type="entry name" value="FluC"/>
</dbReference>
<evidence type="ECO:0000256" key="9">
    <source>
        <dbReference type="ARBA" id="ARBA00049940"/>
    </source>
</evidence>
<keyword evidence="4 10" id="KW-1133">Transmembrane helix</keyword>
<comment type="similarity">
    <text evidence="7 10">Belongs to the fluoride channel Fluc/FEX (TC 1.A.43) family.</text>
</comment>
<dbReference type="GO" id="GO:0062054">
    <property type="term" value="F:fluoride channel activity"/>
    <property type="evidence" value="ECO:0007669"/>
    <property type="project" value="UniProtKB-UniRule"/>
</dbReference>
<dbReference type="EMBL" id="OBDO01000007">
    <property type="protein sequence ID" value="SNX97608.1"/>
    <property type="molecule type" value="Genomic_DNA"/>
</dbReference>
<evidence type="ECO:0000256" key="6">
    <source>
        <dbReference type="ARBA" id="ARBA00023303"/>
    </source>
</evidence>
<dbReference type="AlphaFoldDB" id="A0A285EEQ5"/>
<evidence type="ECO:0000256" key="8">
    <source>
        <dbReference type="ARBA" id="ARBA00035585"/>
    </source>
</evidence>
<feature type="binding site" evidence="10">
    <location>
        <position position="79"/>
    </location>
    <ligand>
        <name>Na(+)</name>
        <dbReference type="ChEBI" id="CHEBI:29101"/>
        <note>structural</note>
    </ligand>
</feature>
<evidence type="ECO:0000256" key="1">
    <source>
        <dbReference type="ARBA" id="ARBA00004651"/>
    </source>
</evidence>
<reference evidence="11 12" key="1">
    <citation type="submission" date="2017-09" db="EMBL/GenBank/DDBJ databases">
        <authorList>
            <person name="Ehlers B."/>
            <person name="Leendertz F.H."/>
        </authorList>
    </citation>
    <scope>NUCLEOTIDE SEQUENCE [LARGE SCALE GENOMIC DNA]</scope>
    <source>
        <strain evidence="11 12">DSM 46844</strain>
    </source>
</reference>
<feature type="transmembrane region" description="Helical" evidence="10">
    <location>
        <begin position="37"/>
        <end position="60"/>
    </location>
</feature>
<keyword evidence="10" id="KW-0406">Ion transport</keyword>
<evidence type="ECO:0000256" key="2">
    <source>
        <dbReference type="ARBA" id="ARBA00022475"/>
    </source>
</evidence>
<gene>
    <name evidence="10" type="primary">fluC</name>
    <name evidence="10" type="synonym">crcB</name>
    <name evidence="11" type="ORF">SAMN06893097_107253</name>
</gene>
<feature type="transmembrane region" description="Helical" evidence="10">
    <location>
        <begin position="100"/>
        <end position="125"/>
    </location>
</feature>
<keyword evidence="12" id="KW-1185">Reference proteome</keyword>
<comment type="activity regulation">
    <text evidence="10">Na(+) is not transported, but it plays an essential structural role and its presence is essential for fluoride channel function.</text>
</comment>
<dbReference type="PANTHER" id="PTHR28259">
    <property type="entry name" value="FLUORIDE EXPORT PROTEIN 1-RELATED"/>
    <property type="match status" value="1"/>
</dbReference>
<evidence type="ECO:0000313" key="11">
    <source>
        <dbReference type="EMBL" id="SNX97608.1"/>
    </source>
</evidence>
<evidence type="ECO:0000256" key="10">
    <source>
        <dbReference type="HAMAP-Rule" id="MF_00454"/>
    </source>
</evidence>
<feature type="binding site" evidence="10">
    <location>
        <position position="82"/>
    </location>
    <ligand>
        <name>Na(+)</name>
        <dbReference type="ChEBI" id="CHEBI:29101"/>
        <note>structural</note>
    </ligand>
</feature>
<evidence type="ECO:0000256" key="5">
    <source>
        <dbReference type="ARBA" id="ARBA00023136"/>
    </source>
</evidence>
<keyword evidence="10" id="KW-0915">Sodium</keyword>
<dbReference type="NCBIfam" id="TIGR00494">
    <property type="entry name" value="crcB"/>
    <property type="match status" value="1"/>
</dbReference>
<keyword evidence="3 10" id="KW-0812">Transmembrane</keyword>
<dbReference type="Proteomes" id="UP000219514">
    <property type="component" value="Unassembled WGS sequence"/>
</dbReference>
<proteinExistence type="inferred from homology"/>
<comment type="catalytic activity">
    <reaction evidence="8">
        <text>fluoride(in) = fluoride(out)</text>
        <dbReference type="Rhea" id="RHEA:76159"/>
        <dbReference type="ChEBI" id="CHEBI:17051"/>
    </reaction>
    <physiologicalReaction direction="left-to-right" evidence="8">
        <dbReference type="Rhea" id="RHEA:76160"/>
    </physiologicalReaction>
</comment>
<accession>A0A285EEQ5</accession>
<keyword evidence="5 10" id="KW-0472">Membrane</keyword>
<dbReference type="Pfam" id="PF02537">
    <property type="entry name" value="CRCB"/>
    <property type="match status" value="1"/>
</dbReference>
<dbReference type="GO" id="GO:0005886">
    <property type="term" value="C:plasma membrane"/>
    <property type="evidence" value="ECO:0007669"/>
    <property type="project" value="UniProtKB-SubCell"/>
</dbReference>